<proteinExistence type="inferred from homology"/>
<dbReference type="Gene3D" id="3.30.160.40">
    <property type="entry name" value="Porphobilinogen deaminase, C-terminal domain"/>
    <property type="match status" value="1"/>
</dbReference>
<evidence type="ECO:0000256" key="7">
    <source>
        <dbReference type="ARBA" id="ARBA00033064"/>
    </source>
</evidence>
<comment type="cofactor">
    <cofactor evidence="1">
        <name>dipyrromethane</name>
        <dbReference type="ChEBI" id="CHEBI:60342"/>
    </cofactor>
</comment>
<comment type="similarity">
    <text evidence="3">Belongs to the HMBS family.</text>
</comment>
<dbReference type="PIRSF" id="PIRSF001438">
    <property type="entry name" value="4pyrrol_synth_OHMeBilane_synth"/>
    <property type="match status" value="1"/>
</dbReference>
<dbReference type="SUPFAM" id="SSF54782">
    <property type="entry name" value="Porphobilinogen deaminase (hydroxymethylbilane synthase), C-terminal domain"/>
    <property type="match status" value="1"/>
</dbReference>
<dbReference type="InterPro" id="IPR022417">
    <property type="entry name" value="Porphobilin_deaminase_N"/>
</dbReference>
<dbReference type="Gene3D" id="3.40.190.10">
    <property type="entry name" value="Periplasmic binding protein-like II"/>
    <property type="match status" value="2"/>
</dbReference>
<dbReference type="PRINTS" id="PR00151">
    <property type="entry name" value="PORPHBDMNASE"/>
</dbReference>
<dbReference type="InterPro" id="IPR000860">
    <property type="entry name" value="HemC"/>
</dbReference>
<dbReference type="EMBL" id="HBUF01508102">
    <property type="protein sequence ID" value="CAG6746139.1"/>
    <property type="molecule type" value="Transcribed_RNA"/>
</dbReference>
<dbReference type="NCBIfam" id="TIGR00212">
    <property type="entry name" value="hemC"/>
    <property type="match status" value="1"/>
</dbReference>
<dbReference type="InterPro" id="IPR022418">
    <property type="entry name" value="Porphobilinogen_deaminase_C"/>
</dbReference>
<dbReference type="PANTHER" id="PTHR11557">
    <property type="entry name" value="PORPHOBILINOGEN DEAMINASE"/>
    <property type="match status" value="1"/>
</dbReference>
<accession>A0A8D8ZFP2</accession>
<evidence type="ECO:0000256" key="2">
    <source>
        <dbReference type="ARBA" id="ARBA00004735"/>
    </source>
</evidence>
<evidence type="ECO:0000256" key="3">
    <source>
        <dbReference type="ARBA" id="ARBA00005638"/>
    </source>
</evidence>
<comment type="pathway">
    <text evidence="2">Porphyrin-containing compound metabolism; protoporphyrin-IX biosynthesis; coproporphyrinogen-III from 5-aminolevulinate: step 2/4.</text>
</comment>
<evidence type="ECO:0000259" key="9">
    <source>
        <dbReference type="Pfam" id="PF03900"/>
    </source>
</evidence>
<dbReference type="FunFam" id="3.40.190.10:FF:000260">
    <property type="entry name" value="Porphobilinogen deaminase"/>
    <property type="match status" value="1"/>
</dbReference>
<dbReference type="Pfam" id="PF03900">
    <property type="entry name" value="Porphobil_deamC"/>
    <property type="match status" value="1"/>
</dbReference>
<dbReference type="PROSITE" id="PS00533">
    <property type="entry name" value="PORPHOBILINOGEN_DEAM"/>
    <property type="match status" value="1"/>
</dbReference>
<dbReference type="GO" id="GO:0006782">
    <property type="term" value="P:protoporphyrinogen IX biosynthetic process"/>
    <property type="evidence" value="ECO:0007669"/>
    <property type="project" value="UniProtKB-UniPathway"/>
</dbReference>
<dbReference type="HAMAP" id="MF_00260">
    <property type="entry name" value="Porphobil_deam"/>
    <property type="match status" value="1"/>
</dbReference>
<evidence type="ECO:0000259" key="8">
    <source>
        <dbReference type="Pfam" id="PF01379"/>
    </source>
</evidence>
<evidence type="ECO:0000256" key="6">
    <source>
        <dbReference type="ARBA" id="ARBA00023244"/>
    </source>
</evidence>
<keyword evidence="5" id="KW-0808">Transferase</keyword>
<dbReference type="AlphaFoldDB" id="A0A8D8ZFP2"/>
<feature type="domain" description="Porphobilinogen deaminase C-terminal" evidence="9">
    <location>
        <begin position="232"/>
        <end position="292"/>
    </location>
</feature>
<feature type="domain" description="Porphobilinogen deaminase N-terminal" evidence="8">
    <location>
        <begin position="7"/>
        <end position="218"/>
    </location>
</feature>
<evidence type="ECO:0000256" key="4">
    <source>
        <dbReference type="ARBA" id="ARBA00012655"/>
    </source>
</evidence>
<protein>
    <recommendedName>
        <fullName evidence="4">hydroxymethylbilane synthase</fullName>
        <ecNumber evidence="4">2.5.1.61</ecNumber>
    </recommendedName>
    <alternativeName>
        <fullName evidence="7">Hydroxymethylbilane synthase</fullName>
    </alternativeName>
</protein>
<dbReference type="GO" id="GO:0004418">
    <property type="term" value="F:hydroxymethylbilane synthase activity"/>
    <property type="evidence" value="ECO:0007669"/>
    <property type="project" value="UniProtKB-EC"/>
</dbReference>
<evidence type="ECO:0000256" key="1">
    <source>
        <dbReference type="ARBA" id="ARBA00001916"/>
    </source>
</evidence>
<reference evidence="10" key="1">
    <citation type="submission" date="2021-05" db="EMBL/GenBank/DDBJ databases">
        <authorList>
            <person name="Alioto T."/>
            <person name="Alioto T."/>
            <person name="Gomez Garrido J."/>
        </authorList>
    </citation>
    <scope>NUCLEOTIDE SEQUENCE</scope>
</reference>
<dbReference type="UniPathway" id="UPA00251">
    <property type="reaction ID" value="UER00319"/>
</dbReference>
<dbReference type="InterPro" id="IPR022419">
    <property type="entry name" value="Porphobilin_deaminase_cofac_BS"/>
</dbReference>
<dbReference type="CDD" id="cd13645">
    <property type="entry name" value="PBP2_HuPBGD_like"/>
    <property type="match status" value="1"/>
</dbReference>
<dbReference type="InterPro" id="IPR036803">
    <property type="entry name" value="Porphobilinogen_deaminase_C_sf"/>
</dbReference>
<dbReference type="PANTHER" id="PTHR11557:SF0">
    <property type="entry name" value="PORPHOBILINOGEN DEAMINASE"/>
    <property type="match status" value="1"/>
</dbReference>
<name>A0A8D8ZFP2_9HEMI</name>
<dbReference type="FunFam" id="3.40.190.10:FF:000005">
    <property type="entry name" value="Porphobilinogen deaminase"/>
    <property type="match status" value="1"/>
</dbReference>
<dbReference type="SUPFAM" id="SSF53850">
    <property type="entry name" value="Periplasmic binding protein-like II"/>
    <property type="match status" value="1"/>
</dbReference>
<dbReference type="EC" id="2.5.1.61" evidence="4"/>
<organism evidence="10">
    <name type="scientific">Cacopsylla melanoneura</name>
    <dbReference type="NCBI Taxonomy" id="428564"/>
    <lineage>
        <taxon>Eukaryota</taxon>
        <taxon>Metazoa</taxon>
        <taxon>Ecdysozoa</taxon>
        <taxon>Arthropoda</taxon>
        <taxon>Hexapoda</taxon>
        <taxon>Insecta</taxon>
        <taxon>Pterygota</taxon>
        <taxon>Neoptera</taxon>
        <taxon>Paraneoptera</taxon>
        <taxon>Hemiptera</taxon>
        <taxon>Sternorrhyncha</taxon>
        <taxon>Psylloidea</taxon>
        <taxon>Psyllidae</taxon>
        <taxon>Psyllinae</taxon>
        <taxon>Cacopsylla</taxon>
    </lineage>
</organism>
<dbReference type="Pfam" id="PF01379">
    <property type="entry name" value="Porphobil_deam"/>
    <property type="match status" value="1"/>
</dbReference>
<evidence type="ECO:0000313" key="10">
    <source>
        <dbReference type="EMBL" id="CAG6746139.1"/>
    </source>
</evidence>
<dbReference type="GO" id="GO:0005737">
    <property type="term" value="C:cytoplasm"/>
    <property type="evidence" value="ECO:0007669"/>
    <property type="project" value="TreeGrafter"/>
</dbReference>
<evidence type="ECO:0000256" key="5">
    <source>
        <dbReference type="ARBA" id="ARBA00022679"/>
    </source>
</evidence>
<sequence length="364" mass="39783">MSDKTKINVGSRKSVLALIQTNHVIEKLKEIHQDLTFEIVSMNTTGDNILDKALPKIGEKSLFTKELEIALENKSVDFVVHSLKDLPTDLPSGLALGAILEREDPRDALILNKKWSGKTLATLPSGCVLGTSSLRRAAQLARNYPHLKVENIRGNLNTRLRKLDEDNTFFDGIILAVAGIVRMKWEDRISEYLEPGSMLYAVGQGALAVECRDGDRRIISLIEPLHHQATLMRIIAERAFLNTLGGGCSAPVAVCTEFQQGSVTMTGAVWSLDGKETLQEEMTRSLEAEENEVDCGGQEVGSGEPARKSIRHDASTYFGVHPGSIKTGHLQCARNLGINLAHELIARGALKIMSVAKQTINATP</sequence>
<keyword evidence="6" id="KW-0627">Porphyrin biosynthesis</keyword>